<proteinExistence type="predicted"/>
<evidence type="ECO:0000256" key="2">
    <source>
        <dbReference type="SAM" id="SignalP"/>
    </source>
</evidence>
<accession>A0ABX2H4X0</accession>
<dbReference type="InterPro" id="IPR010994">
    <property type="entry name" value="RuvA_2-like"/>
</dbReference>
<dbReference type="InterPro" id="IPR004509">
    <property type="entry name" value="Competence_ComEA_HhH"/>
</dbReference>
<evidence type="ECO:0000259" key="3">
    <source>
        <dbReference type="SMART" id="SM00278"/>
    </source>
</evidence>
<feature type="region of interest" description="Disordered" evidence="1">
    <location>
        <begin position="169"/>
        <end position="213"/>
    </location>
</feature>
<dbReference type="Pfam" id="PF12836">
    <property type="entry name" value="HHH_3"/>
    <property type="match status" value="1"/>
</dbReference>
<feature type="signal peptide" evidence="2">
    <location>
        <begin position="1"/>
        <end position="19"/>
    </location>
</feature>
<evidence type="ECO:0000313" key="5">
    <source>
        <dbReference type="Proteomes" id="UP001644719"/>
    </source>
</evidence>
<feature type="compositionally biased region" description="Polar residues" evidence="1">
    <location>
        <begin position="185"/>
        <end position="194"/>
    </location>
</feature>
<dbReference type="PROSITE" id="PS51257">
    <property type="entry name" value="PROKAR_LIPOPROTEIN"/>
    <property type="match status" value="1"/>
</dbReference>
<evidence type="ECO:0000313" key="4">
    <source>
        <dbReference type="EMBL" id="NSG85231.1"/>
    </source>
</evidence>
<name>A0ABX2H4X0_9FIRM</name>
<keyword evidence="2" id="KW-0732">Signal</keyword>
<organism evidence="4 5">
    <name type="scientific">Blautia faecis</name>
    <dbReference type="NCBI Taxonomy" id="871665"/>
    <lineage>
        <taxon>Bacteria</taxon>
        <taxon>Bacillati</taxon>
        <taxon>Bacillota</taxon>
        <taxon>Clostridia</taxon>
        <taxon>Lachnospirales</taxon>
        <taxon>Lachnospiraceae</taxon>
        <taxon>Blautia</taxon>
    </lineage>
</organism>
<dbReference type="PANTHER" id="PTHR21180">
    <property type="entry name" value="ENDONUCLEASE/EXONUCLEASE/PHOSPHATASE FAMILY DOMAIN-CONTAINING PROTEIN 1"/>
    <property type="match status" value="1"/>
</dbReference>
<dbReference type="PANTHER" id="PTHR21180:SF32">
    <property type="entry name" value="ENDONUCLEASE_EXONUCLEASE_PHOSPHATASE FAMILY DOMAIN-CONTAINING PROTEIN 1"/>
    <property type="match status" value="1"/>
</dbReference>
<dbReference type="SMART" id="SM00278">
    <property type="entry name" value="HhH1"/>
    <property type="match status" value="2"/>
</dbReference>
<dbReference type="Gene3D" id="3.10.560.10">
    <property type="entry name" value="Outer membrane lipoprotein wza domain like"/>
    <property type="match status" value="1"/>
</dbReference>
<protein>
    <recommendedName>
        <fullName evidence="3">Helix-hairpin-helix DNA-binding motif class 1 domain-containing protein</fullName>
    </recommendedName>
</protein>
<comment type="caution">
    <text evidence="4">The sequence shown here is derived from an EMBL/GenBank/DDBJ whole genome shotgun (WGS) entry which is preliminary data.</text>
</comment>
<dbReference type="InterPro" id="IPR019554">
    <property type="entry name" value="Soluble_ligand-bd"/>
</dbReference>
<feature type="region of interest" description="Disordered" evidence="1">
    <location>
        <begin position="35"/>
        <end position="89"/>
    </location>
</feature>
<feature type="chain" id="PRO_5045067686" description="Helix-hairpin-helix DNA-binding motif class 1 domain-containing protein" evidence="2">
    <location>
        <begin position="20"/>
        <end position="274"/>
    </location>
</feature>
<feature type="compositionally biased region" description="Polar residues" evidence="1">
    <location>
        <begin position="64"/>
        <end position="82"/>
    </location>
</feature>
<feature type="domain" description="Helix-hairpin-helix DNA-binding motif class 1" evidence="3">
    <location>
        <begin position="221"/>
        <end position="240"/>
    </location>
</feature>
<sequence>MKYRCGIWTVLFFLWTASAMTGCARREEVFLEELDSDEENSNRKAGEESTAYESNVAAGENPEKQSAVSDAGSEGNTENSALDSPPETPIPQKIFVDVCGAVVNPGVYELDEGARIFQAVDAAGGYLPEAAINYLNRARSIGDGQQIYVPTEKEVSEELELAMAKVPEALNDGDKSGSSGLEEIQGSSVENPSGTVERDTGSFGDGAGDDPRINLNTADAGQLSTLSGIGQSKAEAIIAYREEHGDFASIEEIMNVEGIKEGTFSKIKDKISTG</sequence>
<dbReference type="InterPro" id="IPR003583">
    <property type="entry name" value="Hlx-hairpin-Hlx_DNA-bd_motif"/>
</dbReference>
<dbReference type="EMBL" id="JAAITS010000016">
    <property type="protein sequence ID" value="NSG85231.1"/>
    <property type="molecule type" value="Genomic_DNA"/>
</dbReference>
<dbReference type="InterPro" id="IPR051675">
    <property type="entry name" value="Endo/Exo/Phosphatase_dom_1"/>
</dbReference>
<feature type="domain" description="Helix-hairpin-helix DNA-binding motif class 1" evidence="3">
    <location>
        <begin position="251"/>
        <end position="270"/>
    </location>
</feature>
<dbReference type="NCBIfam" id="TIGR00426">
    <property type="entry name" value="competence protein ComEA helix-hairpin-helix repeat region"/>
    <property type="match status" value="1"/>
</dbReference>
<dbReference type="Gene3D" id="1.10.150.280">
    <property type="entry name" value="AF1531-like domain"/>
    <property type="match status" value="1"/>
</dbReference>
<dbReference type="Proteomes" id="UP001644719">
    <property type="component" value="Unassembled WGS sequence"/>
</dbReference>
<keyword evidence="5" id="KW-1185">Reference proteome</keyword>
<reference evidence="4 5" key="1">
    <citation type="journal article" date="2020" name="Cell Host Microbe">
        <title>Functional and Genomic Variation between Human-Derived Isolates of Lachnospiraceae Reveals Inter- and Intra-Species Diversity.</title>
        <authorList>
            <person name="Sorbara M.T."/>
            <person name="Littmann E.R."/>
            <person name="Fontana E."/>
            <person name="Moody T.U."/>
            <person name="Kohout C.E."/>
            <person name="Gjonbalaj M."/>
            <person name="Eaton V."/>
            <person name="Seok R."/>
            <person name="Leiner I.M."/>
            <person name="Pamer E.G."/>
        </authorList>
    </citation>
    <scope>NUCLEOTIDE SEQUENCE [LARGE SCALE GENOMIC DNA]</scope>
    <source>
        <strain evidence="4 5">MSK.17.74</strain>
    </source>
</reference>
<dbReference type="Pfam" id="PF10531">
    <property type="entry name" value="SLBB"/>
    <property type="match status" value="1"/>
</dbReference>
<dbReference type="SUPFAM" id="SSF47781">
    <property type="entry name" value="RuvA domain 2-like"/>
    <property type="match status" value="1"/>
</dbReference>
<evidence type="ECO:0000256" key="1">
    <source>
        <dbReference type="SAM" id="MobiDB-lite"/>
    </source>
</evidence>
<gene>
    <name evidence="4" type="ORF">G5B17_07260</name>
</gene>